<comment type="caution">
    <text evidence="4">The sequence shown here is derived from an EMBL/GenBank/DDBJ whole genome shotgun (WGS) entry which is preliminary data.</text>
</comment>
<feature type="chain" id="PRO_5032897111" description="Peptidase S9 prolyl oligopeptidase catalytic domain-containing protein" evidence="2">
    <location>
        <begin position="16"/>
        <end position="646"/>
    </location>
</feature>
<dbReference type="PANTHER" id="PTHR42776:SF4">
    <property type="entry name" value="ACYLAMINO-ACID-RELEASING ENZYME"/>
    <property type="match status" value="1"/>
</dbReference>
<dbReference type="PANTHER" id="PTHR42776">
    <property type="entry name" value="SERINE PEPTIDASE S9 FAMILY MEMBER"/>
    <property type="match status" value="1"/>
</dbReference>
<reference evidence="4" key="1">
    <citation type="submission" date="2021-02" db="EMBL/GenBank/DDBJ databases">
        <authorList>
            <person name="Nowell W R."/>
        </authorList>
    </citation>
    <scope>NUCLEOTIDE SEQUENCE</scope>
</reference>
<gene>
    <name evidence="4" type="ORF">XAT740_LOCUS33541</name>
</gene>
<dbReference type="Pfam" id="PF00326">
    <property type="entry name" value="Peptidase_S9"/>
    <property type="match status" value="1"/>
</dbReference>
<dbReference type="SUPFAM" id="SSF82171">
    <property type="entry name" value="DPP6 N-terminal domain-like"/>
    <property type="match status" value="1"/>
</dbReference>
<dbReference type="SUPFAM" id="SSF53474">
    <property type="entry name" value="alpha/beta-Hydrolases"/>
    <property type="match status" value="1"/>
</dbReference>
<accession>A0A815K8A4</accession>
<evidence type="ECO:0000313" key="5">
    <source>
        <dbReference type="Proteomes" id="UP000663828"/>
    </source>
</evidence>
<dbReference type="GO" id="GO:0004252">
    <property type="term" value="F:serine-type endopeptidase activity"/>
    <property type="evidence" value="ECO:0007669"/>
    <property type="project" value="TreeGrafter"/>
</dbReference>
<dbReference type="Proteomes" id="UP000663828">
    <property type="component" value="Unassembled WGS sequence"/>
</dbReference>
<dbReference type="EMBL" id="CAJNOR010003210">
    <property type="protein sequence ID" value="CAF1389839.1"/>
    <property type="molecule type" value="Genomic_DNA"/>
</dbReference>
<evidence type="ECO:0000256" key="1">
    <source>
        <dbReference type="ARBA" id="ARBA00022801"/>
    </source>
</evidence>
<dbReference type="Gene3D" id="2.120.10.30">
    <property type="entry name" value="TolB, C-terminal domain"/>
    <property type="match status" value="2"/>
</dbReference>
<dbReference type="AlphaFoldDB" id="A0A815K8A4"/>
<dbReference type="GO" id="GO:0006508">
    <property type="term" value="P:proteolysis"/>
    <property type="evidence" value="ECO:0007669"/>
    <property type="project" value="InterPro"/>
</dbReference>
<dbReference type="Gene3D" id="3.40.50.1820">
    <property type="entry name" value="alpha/beta hydrolase"/>
    <property type="match status" value="1"/>
</dbReference>
<proteinExistence type="predicted"/>
<keyword evidence="5" id="KW-1185">Reference proteome</keyword>
<evidence type="ECO:0000259" key="3">
    <source>
        <dbReference type="Pfam" id="PF00326"/>
    </source>
</evidence>
<feature type="signal peptide" evidence="2">
    <location>
        <begin position="1"/>
        <end position="15"/>
    </location>
</feature>
<name>A0A815K8A4_ADIRI</name>
<feature type="domain" description="Peptidase S9 prolyl oligopeptidase catalytic" evidence="3">
    <location>
        <begin position="447"/>
        <end position="646"/>
    </location>
</feature>
<evidence type="ECO:0000256" key="2">
    <source>
        <dbReference type="SAM" id="SignalP"/>
    </source>
</evidence>
<evidence type="ECO:0000313" key="4">
    <source>
        <dbReference type="EMBL" id="CAF1389839.1"/>
    </source>
</evidence>
<dbReference type="InterPro" id="IPR029058">
    <property type="entry name" value="AB_hydrolase_fold"/>
</dbReference>
<dbReference type="InterPro" id="IPR001375">
    <property type="entry name" value="Peptidase_S9_cat"/>
</dbReference>
<organism evidence="4 5">
    <name type="scientific">Adineta ricciae</name>
    <name type="common">Rotifer</name>
    <dbReference type="NCBI Taxonomy" id="249248"/>
    <lineage>
        <taxon>Eukaryota</taxon>
        <taxon>Metazoa</taxon>
        <taxon>Spiralia</taxon>
        <taxon>Gnathifera</taxon>
        <taxon>Rotifera</taxon>
        <taxon>Eurotatoria</taxon>
        <taxon>Bdelloidea</taxon>
        <taxon>Adinetida</taxon>
        <taxon>Adinetidae</taxon>
        <taxon>Adineta</taxon>
    </lineage>
</organism>
<sequence>MKLLFLVCICQFVLCFSQSTFDEFFDYTRYLFLSFSPTDEYLLIHTRYPLWSNNSYSHNLWIYHIETTEKRLITENLHPSVKPKWSPTGNFLSLVLNNDRNMYQYSVKSNELLPIDIGHDKIPLVFTWSNDDSALYFVTMATNKEKNVDEDDWKDVIQVRTDDKINTEIYEINFNESNSLSLIRKFSFFINEILYVPLLDKLVFTSASKILNLVEDFEMYSLDLKNPSLLTKLTDNQATEEDLQLSNDGKQILFRTLSLNSPKSRMNDTQGRLYSVDLLNGELQQIGTDFSGNIVGYACQSDGNILILGQLGTQVQIYSKQSLIDHHQGWNGTYESLVISKEKNLIAFVHSSFDKPMEVYIVNRIDELSIAESITNCNELFTGSNFSQGTVYTWKNRDDNQTIEGILHYPFGKLQSTNLPLLVLCHGGPYDASVNQMNNNGANWAPLAAANGWLVLEPNYRGSTGYGDEFFNQIRHRPLSLPGKDILFGIDSLIQDGIVDSRRLAIAGYSYGGCLTNWLITQTDRFSAALSGSGIIDYSSMWGTSDMPVLIENLFGGFPWNVPELYQKESPIYNFDKVHTPTHIITGEIDVRVPASQSYILERALYYRGVPVELLIFPNEDHALSRNPKHQKLKVQRELQWLHKYL</sequence>
<keyword evidence="1" id="KW-0378">Hydrolase</keyword>
<protein>
    <recommendedName>
        <fullName evidence="3">Peptidase S9 prolyl oligopeptidase catalytic domain-containing protein</fullName>
    </recommendedName>
</protein>
<keyword evidence="2" id="KW-0732">Signal</keyword>
<dbReference type="InterPro" id="IPR011042">
    <property type="entry name" value="6-blade_b-propeller_TolB-like"/>
</dbReference>